<reference evidence="1 2" key="1">
    <citation type="submission" date="2015-01" db="EMBL/GenBank/DDBJ databases">
        <title>Evolution of Trichinella species and genotypes.</title>
        <authorList>
            <person name="Korhonen P.K."/>
            <person name="Edoardo P."/>
            <person name="Giuseppe L.R."/>
            <person name="Gasser R.B."/>
        </authorList>
    </citation>
    <scope>NUCLEOTIDE SEQUENCE [LARGE SCALE GENOMIC DNA]</scope>
    <source>
        <strain evidence="1">ISS37</strain>
    </source>
</reference>
<evidence type="ECO:0000313" key="2">
    <source>
        <dbReference type="Proteomes" id="UP000054630"/>
    </source>
</evidence>
<evidence type="ECO:0000313" key="1">
    <source>
        <dbReference type="EMBL" id="KRX24484.1"/>
    </source>
</evidence>
<accession>A0A0V0SCM4</accession>
<dbReference type="EMBL" id="JYDL01000017">
    <property type="protein sequence ID" value="KRX24484.1"/>
    <property type="molecule type" value="Genomic_DNA"/>
</dbReference>
<comment type="caution">
    <text evidence="1">The sequence shown here is derived from an EMBL/GenBank/DDBJ whole genome shotgun (WGS) entry which is preliminary data.</text>
</comment>
<organism evidence="1 2">
    <name type="scientific">Trichinella nelsoni</name>
    <dbReference type="NCBI Taxonomy" id="6336"/>
    <lineage>
        <taxon>Eukaryota</taxon>
        <taxon>Metazoa</taxon>
        <taxon>Ecdysozoa</taxon>
        <taxon>Nematoda</taxon>
        <taxon>Enoplea</taxon>
        <taxon>Dorylaimia</taxon>
        <taxon>Trichinellida</taxon>
        <taxon>Trichinellidae</taxon>
        <taxon>Trichinella</taxon>
    </lineage>
</organism>
<keyword evidence="2" id="KW-1185">Reference proteome</keyword>
<dbReference type="Proteomes" id="UP000054630">
    <property type="component" value="Unassembled WGS sequence"/>
</dbReference>
<proteinExistence type="predicted"/>
<sequence length="81" mass="9448">LHTNRMTSTIKGSCVFFKIISPAKWLIQALKCPVTYSTVYTHRYAVNIFIHDNLWICDIIEQQQGIRNNGIYQPMHQLLLV</sequence>
<gene>
    <name evidence="1" type="ORF">T07_7588</name>
</gene>
<dbReference type="AlphaFoldDB" id="A0A0V0SCM4"/>
<name>A0A0V0SCM4_9BILA</name>
<protein>
    <submittedName>
        <fullName evidence="1">Uncharacterized protein</fullName>
    </submittedName>
</protein>
<feature type="non-terminal residue" evidence="1">
    <location>
        <position position="1"/>
    </location>
</feature>